<sequence length="136" mass="15180">MKQEIIHDQAFLAKPSVPASADDTDQVNDLVDTLKANTDKAVGLAANMIGVNKRIIAVQIGIMSIPLINPEIINKGEEYSTMEGCLSLPGERKTTRYNHITVRYQDSNFKMHTQEFTEFVAQIIQHEVDHCNGILI</sequence>
<evidence type="ECO:0000313" key="1">
    <source>
        <dbReference type="EMBL" id="XFD39707.1"/>
    </source>
</evidence>
<proteinExistence type="predicted"/>
<dbReference type="EMBL" id="CP168151">
    <property type="protein sequence ID" value="XFD39707.1"/>
    <property type="molecule type" value="Genomic_DNA"/>
</dbReference>
<protein>
    <submittedName>
        <fullName evidence="1">Peptide deformylase</fullName>
        <ecNumber evidence="1">3.5.1.88</ecNumber>
    </submittedName>
</protein>
<keyword evidence="1" id="KW-0378">Hydrolase</keyword>
<dbReference type="EC" id="3.5.1.88" evidence="1"/>
<keyword evidence="2" id="KW-1185">Reference proteome</keyword>
<gene>
    <name evidence="1" type="ORF">O0236_009985</name>
</gene>
<accession>A0ACD5DEA5</accession>
<dbReference type="Proteomes" id="UP001149860">
    <property type="component" value="Chromosome"/>
</dbReference>
<organism evidence="1 2">
    <name type="scientific">Lentilactobacillus terminaliae</name>
    <dbReference type="NCBI Taxonomy" id="3003483"/>
    <lineage>
        <taxon>Bacteria</taxon>
        <taxon>Bacillati</taxon>
        <taxon>Bacillota</taxon>
        <taxon>Bacilli</taxon>
        <taxon>Lactobacillales</taxon>
        <taxon>Lactobacillaceae</taxon>
        <taxon>Lentilactobacillus</taxon>
    </lineage>
</organism>
<evidence type="ECO:0000313" key="2">
    <source>
        <dbReference type="Proteomes" id="UP001149860"/>
    </source>
</evidence>
<name>A0ACD5DEA5_9LACO</name>
<reference evidence="1" key="1">
    <citation type="submission" date="2024-08" db="EMBL/GenBank/DDBJ databases">
        <title>Lentilactobacillus sp. nov., isolated from tree bark.</title>
        <authorList>
            <person name="Phuengjayaem S."/>
            <person name="Tanasupawat S."/>
        </authorList>
    </citation>
    <scope>NUCLEOTIDE SEQUENCE</scope>
    <source>
        <strain evidence="1">SPB1-3</strain>
    </source>
</reference>